<dbReference type="Proteomes" id="UP000178374">
    <property type="component" value="Unassembled WGS sequence"/>
</dbReference>
<comment type="caution">
    <text evidence="1">The sequence shown here is derived from an EMBL/GenBank/DDBJ whole genome shotgun (WGS) entry which is preliminary data.</text>
</comment>
<organism evidence="1 2">
    <name type="scientific">Candidatus Nomurabacteria bacterium RIFCSPHIGHO2_02_FULL_37_13</name>
    <dbReference type="NCBI Taxonomy" id="1801750"/>
    <lineage>
        <taxon>Bacteria</taxon>
        <taxon>Candidatus Nomuraibacteriota</taxon>
    </lineage>
</organism>
<protein>
    <submittedName>
        <fullName evidence="1">Uncharacterized protein</fullName>
    </submittedName>
</protein>
<proteinExistence type="predicted"/>
<gene>
    <name evidence="1" type="ORF">A3B85_01470</name>
</gene>
<dbReference type="EMBL" id="MFUA01000007">
    <property type="protein sequence ID" value="OGI77508.1"/>
    <property type="molecule type" value="Genomic_DNA"/>
</dbReference>
<reference evidence="1 2" key="1">
    <citation type="journal article" date="2016" name="Nat. Commun.">
        <title>Thousands of microbial genomes shed light on interconnected biogeochemical processes in an aquifer system.</title>
        <authorList>
            <person name="Anantharaman K."/>
            <person name="Brown C.T."/>
            <person name="Hug L.A."/>
            <person name="Sharon I."/>
            <person name="Castelle C.J."/>
            <person name="Probst A.J."/>
            <person name="Thomas B.C."/>
            <person name="Singh A."/>
            <person name="Wilkins M.J."/>
            <person name="Karaoz U."/>
            <person name="Brodie E.L."/>
            <person name="Williams K.H."/>
            <person name="Hubbard S.S."/>
            <person name="Banfield J.F."/>
        </authorList>
    </citation>
    <scope>NUCLEOTIDE SEQUENCE [LARGE SCALE GENOMIC DNA]</scope>
</reference>
<evidence type="ECO:0000313" key="2">
    <source>
        <dbReference type="Proteomes" id="UP000178374"/>
    </source>
</evidence>
<accession>A0A1F6W6G0</accession>
<evidence type="ECO:0000313" key="1">
    <source>
        <dbReference type="EMBL" id="OGI77508.1"/>
    </source>
</evidence>
<name>A0A1F6W6G0_9BACT</name>
<sequence>MKFISGKLKHLNNYFKRWLYAKRHSALNQYTEEYLEYFGHLFSRAATTSGFNYLCTLLRVEGITSGHWDAFVEAEEAAMDFSRLLRKMSKGQEKRALRMGLFLYSHSTEMSVPYEIISNLLRSCQDKPYKMYPFAHLVRVEKGKTPSIFAKRYLPTPVKKIQHIKELAVACGEERIGEIFDTFFRNDVRNAFYHSDYAISDEEFRIIEGGEIGKQTIKLEELSDLLSRCFAFYSAFFITFNQVRRGLVVGKKFLRKPNYEVLELLSDEDGLTGFKIHFPNGSYAMFERKKYKGTTGLNLMCLEEGIQLNVGDLKKYNEADGWYVNGKSFEEYGTRYNRIGFWFPIIFSRNSDTLQKKATEATKDKVVQGCLFYIYATGHKAIEFVIKSKSDLRQKGNLLKKLLGKDSKKLIIENIPNNGNSSFLYDGTYYLENDRPETIRNALNDIENYIDGLKRKFGDNINYRLKYQMYSDGSAGKKEKTGENTFSITFSMDDPRTTLVASNLELFPKADWKIKEEWV</sequence>
<dbReference type="AlphaFoldDB" id="A0A1F6W6G0"/>